<dbReference type="PANTHER" id="PTHR44119">
    <property type="entry name" value="MAGNESIUM-CHELATASE SUBUNIT CHLH, CHLOROPLASTIC"/>
    <property type="match status" value="1"/>
</dbReference>
<proteinExistence type="predicted"/>
<dbReference type="Pfam" id="PF02514">
    <property type="entry name" value="CobN-Mg_chel"/>
    <property type="match status" value="1"/>
</dbReference>
<protein>
    <recommendedName>
        <fullName evidence="1">Cobaltochelatase subunit CobN</fullName>
        <ecNumber evidence="1">6.6.1.2</ecNumber>
    </recommendedName>
</protein>
<dbReference type="GO" id="GO:0009236">
    <property type="term" value="P:cobalamin biosynthetic process"/>
    <property type="evidence" value="ECO:0007669"/>
    <property type="project" value="UniProtKB-UniRule"/>
</dbReference>
<evidence type="ECO:0000259" key="3">
    <source>
        <dbReference type="Pfam" id="PF02514"/>
    </source>
</evidence>
<dbReference type="GO" id="GO:0051116">
    <property type="term" value="F:cobaltochelatase activity"/>
    <property type="evidence" value="ECO:0007669"/>
    <property type="project" value="UniProtKB-UniRule"/>
</dbReference>
<dbReference type="AlphaFoldDB" id="A0A212IU00"/>
<dbReference type="InterPro" id="IPR011953">
    <property type="entry name" value="Cobalto_CobN"/>
</dbReference>
<dbReference type="EMBL" id="FLUO01000001">
    <property type="protein sequence ID" value="SBV90661.1"/>
    <property type="molecule type" value="Genomic_DNA"/>
</dbReference>
<gene>
    <name evidence="4" type="ORF">KL86APRO_10028</name>
</gene>
<feature type="region of interest" description="Disordered" evidence="2">
    <location>
        <begin position="1115"/>
        <end position="1136"/>
    </location>
</feature>
<dbReference type="EC" id="6.6.1.2" evidence="1"/>
<organism evidence="4">
    <name type="scientific">uncultured Alphaproteobacteria bacterium</name>
    <dbReference type="NCBI Taxonomy" id="91750"/>
    <lineage>
        <taxon>Bacteria</taxon>
        <taxon>Pseudomonadati</taxon>
        <taxon>Pseudomonadota</taxon>
        <taxon>Alphaproteobacteria</taxon>
        <taxon>environmental samples</taxon>
    </lineage>
</organism>
<name>A0A212IU00_9PROT</name>
<evidence type="ECO:0000256" key="1">
    <source>
        <dbReference type="NCBIfam" id="TIGR02257"/>
    </source>
</evidence>
<evidence type="ECO:0000313" key="4">
    <source>
        <dbReference type="EMBL" id="SBV90661.1"/>
    </source>
</evidence>
<sequence>MTRTITVAVVDATAMHLPALGAAARRAVGVRVAARCRDDLFDAARIRAFCDEVRAADVLIVLPHGGRESIPGLDAMLEAATGKLVHIQATSMSADELALAKEASTAFGSDDYRRRYAYLRRGGPDNALSLLHFVARGCGVDAPEPAPPQTLATEGLYHPDYRGADAVDDYLAWARARVGADAPVIGIWFYQSYWSNGDLAPYDALIAEIEAQGAIPLAVFHMRMGDKDLGNLPVPALVERYFKRRGQALIDVLLSPMSFSLARSGIDGEAVLAGLDVPVLQLIMTANPRAVWEETLQALSPIDVSMSVAQPEFDGAVIGTVAATREIAGLDAVTGAHLVRREPVAERVRHLVSWAINWARLRRTPPAERKVAILFHHYPPRNDRLGCAFGLDSFASVKAILERMRAEGYTVARDYADGDALAFELLDRLTNDRRYLAPKEMARRAVGRVDTPTAVRWHAGRAARLRTEMEDKWGPPPGVTFCHEGELLIGGVINGNVFIGMQPPRARMEEEDAPTELPDGKSIHDPFLPATHHYLAYYRWLRETFGAQAVMHIGKHGTLEWLPGKSVGLSDACYPDAAIADLPNLYPYIINNPGEGTQAKRRSYAVILDHMIPPQTNAGKSEPLEAIEDLLEKAYFASQEDPDKLGFLLDEIWDRVTEAHLDADLGLDRAAADADPHAFMQALHGYLNAIDATSINDGLHVFGAPPPGERFNETLVHLTRLPNGDNPSLWDAIARSRGLDGEDLRDHPGAYLPERGKTKGQLLSDVIADARAAFDALDAEGWNAAAIARLVDERFGRSALVKRALGFVAEVARPKLVQTTDELEYAARGLDGRFVPPGGSGAPTRGCVDILPTGRNFFSVDPFKIPTPESWKVGAMQGDALVARYREDEGRWPEQIGMVLWASPTMRTRGNDVAQILYMIGVRPVWDAASGRVKGVEVIPLAERSFPRLDVTVRASGLLRDAFPNVMELIDKATRMVAALDEPPEMNLLARNVGVDLGELLKAGVPPDEARRRTALRVYSDKPGCYGAGVAALLESGRWESPDDLGDIYIHWGGYAYGEGVYGEARQEDFRRRMGRLDLTLKNQDTRESDIFSSDDFNAYHGGMNAAVHAAAGRHARSYSGDSHDPRKPRVRSTEEEGRFVFRTRVLNPKWIEGMKRHGYKGAGDLSRLVDICFQWDATSGILGDWQYAEMAKTYAFDPAMQDFFKAHNPYALQNIAERLLEAIARGMWENPGDDKDKLEALLLEAEGEIEDSLAGAPKGSAAE</sequence>
<feature type="compositionally biased region" description="Basic and acidic residues" evidence="2">
    <location>
        <begin position="1122"/>
        <end position="1136"/>
    </location>
</feature>
<dbReference type="InterPro" id="IPR003672">
    <property type="entry name" value="CobN/Mg_chltase"/>
</dbReference>
<feature type="domain" description="CobN/magnesium chelatase" evidence="3">
    <location>
        <begin position="116"/>
        <end position="1233"/>
    </location>
</feature>
<evidence type="ECO:0000256" key="2">
    <source>
        <dbReference type="SAM" id="MobiDB-lite"/>
    </source>
</evidence>
<dbReference type="PANTHER" id="PTHR44119:SF4">
    <property type="entry name" value="AEROBIC COBALTOCHELATASE SUBUNIT COBN"/>
    <property type="match status" value="1"/>
</dbReference>
<accession>A0A212IU00</accession>
<keyword evidence="4" id="KW-0436">Ligase</keyword>
<dbReference type="NCBIfam" id="TIGR02257">
    <property type="entry name" value="cobalto_cobN"/>
    <property type="match status" value="1"/>
</dbReference>
<reference evidence="4" key="1">
    <citation type="submission" date="2016-04" db="EMBL/GenBank/DDBJ databases">
        <authorList>
            <person name="Evans L.H."/>
            <person name="Alamgir A."/>
            <person name="Owens N."/>
            <person name="Weber N.D."/>
            <person name="Virtaneva K."/>
            <person name="Barbian K."/>
            <person name="Babar A."/>
            <person name="Rosenke K."/>
        </authorList>
    </citation>
    <scope>NUCLEOTIDE SEQUENCE</scope>
    <source>
        <strain evidence="4">86</strain>
    </source>
</reference>
<dbReference type="CDD" id="cd10150">
    <property type="entry name" value="CobN_like"/>
    <property type="match status" value="1"/>
</dbReference>